<sequence>MVLGNGQLSRNRSSTSASRGLNADERGSATADLIQQLEWQQTSSSTEEATRILETTTLLREAIGRDSAARDTFRHGGGFETSLLTIEKVSNSSRDEEAQALNSLTKLLAGVLFVLAAALEVHRGNQKYFEQHLDGWTSLKGSLKVLQGSIIKADEAELANGVSRLLLRLAVNDFDYDFPLFGDQVVTGAFDSTGGDGSGKQKLGSKAIIEYPQAAYIAISLALGAQSRDGFPTFSILETLSELCKDSLRNRVALWQTEIPTEMLTVVLNESTDESVKPAARDFLLLSGELGLEKLDDVERLFKQARISDSARTLLLDILQKSQGPSFVQFDMATHGYSSIELPSLPRAFPPTTGYTLTAWLRIDEFDTTSHTTLFGAFDASQSCFILIYLEQDSHQLILQTSVRSSRPSVRFKSTRFAAGKWYHVALVHHKNTTEPRQSPAILFVDGDFAEQVKCGYPDAPPQHDEKVVTESPGGAPQRSKPVQAFFGTPHDLASRFGRDEVQSKWSLASAHLYASALTDEFVAVQHRLGPGYTGNYQDCLGPLLTYRASAELNRYNELLHPEKSDKSDIVTATESRGSEVMPESRLMLSLNASAVVSLDGKGSALQGAKFELDRKAQTRYQLLAQKARAIAINLAIPTVNEAISRSYGTGILTGDPVVAIPKRIDDATWCLAGCLPLVVRLLESASTRTAFLQAVQIYFECVNDNWRISEAMEKGNGFGMLAMIIRQKLGLDAGVPPTASSSRSSAQLSLDDRQQLPAELLRLILDYVGYRSLRPEDSMLVNPMAYRVLLVDFDTWRRCDVETQKLYYQQFVQFVSLNRHQAFNAKRLVRMRVVRKLVEALKSESVAEETVEPLMKALKALLDNGSAGALYKELAMFVAWGLQDERAMAAKTNRTLASVVQFRQRAASWARRSRPSTPGASPTTAQSTGLPRSELAVRVLQLLTEVVCDPRSGTAARRFHKAVPNRWLLHLLAEPQMRVVEMATLFIAHSLTTLGRDFKTSFVERNSGWVTLKSRLRLHWRSDDLWLACFSMLFGQGVPKVEGDSRLNVFTLVQALQLGPETMVVNPELLPTIMAMLEAGLRAATKDTSECSEADTALLRTIIQFLDQLYARSTAFQDFAATGRYVQDILFVLYPLLVGSDRLAAETELQADKTALTFKGEEVRMRPHSNSLGERPPSVRSMNADGDKRTPSPLPSKRVEGPRRLSSFVMVNPNAAKFSTALAPKKAEPVKINVGNDLLESLLEVVISLFIDLVCSKKDYQGIGLFLKVPPGFREHQAYFESYLLTNTISSLWNHLKLKQSLLRETSVLKNLTKYSQHIAEAVFEGWFIDGAQQVLDFTGRLLEYLQQPDVAEDKAVKLCSQYVTGIRVVFLRVTLWRLSELDDTAETAETVAFLDKMNYWQTILFSAENQETLFIRLICFLLYLRLIAEAKPVRLAAARLWRTVLVQKPTISATLLTVAMGADRRHLSTGFMKLIELDDEDFVVWVDENRSDLDRSFLTSLNKPWNDFVGDENTRNAQTAQIRLEKRQEKLRQWQGEDATTDDLIHRYEVATNHWRANVHAQERLKLSRAQQDYHENTVHLVALHTKMERAMQEPCGLEPDMEPPRWLLDETEGLNRMRIRTVRDLERKPVIQSKRKATNRIASNSLAINTQVARVSEEILTPFAPSPLLDDLDGNRDFTGRPRAESTNSQLLEGGFEMIDDPKEDEGGVVEDKNRKIMTSLQRGDMVQQLYNISRIVGLEACEGLLVVGKKSVYLQDNYFQRSDGEIVSASQAPEDERDPYVHLISGQDVGSQKGAHNLGDNESRHWTWSEVLSVSKRRFLFREVAVEVFFADGRSFLLTCISPKVRDDLYTAITSRAPHVHSAAAVAGEDAWRLDNLVNPQELPQTLGNRFAAAFNNNTSTYPATKQWLRGEMTNFQYLMLINTLAGRTFNDLTQYPVFPWVLADYTSEELDLDDPKTFRDLSKPMGCQTLSREAEYQERYKQFAEMGDDSAPPFHYGTHYSSAMIVTSYLIRLQPFVQSYLLLQGGNFDHADRLFDSIGQAWLSASRDTMSDVRELIPEFYCLPEAFLNINKYDFGTKQGSDVAVNDVQLPPWAKGDPQLFVAKHREALESPHVTQNLHKWIDLVFGYKQRGEAAIEATNVFNHLSYRGAKDLDTIEDPVERLATIGIVHSFGQTPHQVFQRPHPGREAGKSAVARLDTLAESLVRLPDPLFQSDESVANLTFSEPLGRLLCAGPGRLELAPRHDRYMQWGFADNSIRFFSSNTKRLLGLNENAHVGALTAAVFADSKTLITAGADCTIAVWTVSVNRDQVDLQAKACLFGHRKPVTHLAVSRVFSTLLSVSADGQVLLWHLNRLTCIRILLPAGGPRVQAAKVSNATGHVVLCYGPYILLFTLNGHLLVKQKICESGDDEIASCAFYEGAGNEYLERELVFTGHKHGLVNVWALTTLSDGAWHLQLVKRLNHVDSSKDDGSNLTAAITAILPMPAAVYTGDEFGRVWEWDAVQRSESTVSVRGR</sequence>
<evidence type="ECO:0000259" key="7">
    <source>
        <dbReference type="PROSITE" id="PS50197"/>
    </source>
</evidence>
<dbReference type="Pfam" id="PF02138">
    <property type="entry name" value="Beach"/>
    <property type="match status" value="1"/>
</dbReference>
<dbReference type="PROSITE" id="PS50294">
    <property type="entry name" value="WD_REPEATS_REGION"/>
    <property type="match status" value="1"/>
</dbReference>
<dbReference type="SUPFAM" id="SSF50729">
    <property type="entry name" value="PH domain-like"/>
    <property type="match status" value="1"/>
</dbReference>
<keyword evidence="1 5" id="KW-0853">WD repeat</keyword>
<feature type="compositionally biased region" description="Polar residues" evidence="6">
    <location>
        <begin position="1"/>
        <end position="19"/>
    </location>
</feature>
<evidence type="ECO:0000256" key="6">
    <source>
        <dbReference type="SAM" id="MobiDB-lite"/>
    </source>
</evidence>
<dbReference type="SUPFAM" id="SSF81837">
    <property type="entry name" value="BEACH domain"/>
    <property type="match status" value="1"/>
</dbReference>
<dbReference type="InterPro" id="IPR000409">
    <property type="entry name" value="BEACH_dom"/>
</dbReference>
<comment type="function">
    <text evidence="3">May be involved in protein sorting and cell wall formation.</text>
</comment>
<dbReference type="FunFam" id="1.10.1540.10:FF:000001">
    <property type="entry name" value="neurobeachin isoform X1"/>
    <property type="match status" value="1"/>
</dbReference>
<dbReference type="SUPFAM" id="SSF50978">
    <property type="entry name" value="WD40 repeat-like"/>
    <property type="match status" value="1"/>
</dbReference>
<dbReference type="SMART" id="SM01026">
    <property type="entry name" value="Beach"/>
    <property type="match status" value="1"/>
</dbReference>
<feature type="domain" description="BEACH-type PH" evidence="8">
    <location>
        <begin position="1725"/>
        <end position="1858"/>
    </location>
</feature>
<dbReference type="SUPFAM" id="SSF49899">
    <property type="entry name" value="Concanavalin A-like lectins/glucanases"/>
    <property type="match status" value="1"/>
</dbReference>
<name>A0AAN7W5D1_9PEZI</name>
<feature type="compositionally biased region" description="Polar residues" evidence="6">
    <location>
        <begin position="919"/>
        <end position="931"/>
    </location>
</feature>
<dbReference type="InterPro" id="IPR015943">
    <property type="entry name" value="WD40/YVTN_repeat-like_dom_sf"/>
</dbReference>
<accession>A0AAN7W5D1</accession>
<feature type="repeat" description="WD" evidence="5">
    <location>
        <begin position="2324"/>
        <end position="2365"/>
    </location>
</feature>
<dbReference type="InterPro" id="IPR036322">
    <property type="entry name" value="WD40_repeat_dom_sf"/>
</dbReference>
<evidence type="ECO:0000313" key="10">
    <source>
        <dbReference type="Proteomes" id="UP001310594"/>
    </source>
</evidence>
<dbReference type="Gene3D" id="2.60.120.200">
    <property type="match status" value="1"/>
</dbReference>
<reference evidence="9" key="1">
    <citation type="submission" date="2023-08" db="EMBL/GenBank/DDBJ databases">
        <title>Black Yeasts Isolated from many extreme environments.</title>
        <authorList>
            <person name="Coleine C."/>
            <person name="Stajich J.E."/>
            <person name="Selbmann L."/>
        </authorList>
    </citation>
    <scope>NUCLEOTIDE SEQUENCE</scope>
    <source>
        <strain evidence="9">CCFEE 5810</strain>
    </source>
</reference>
<dbReference type="Gene3D" id="1.10.1540.10">
    <property type="entry name" value="BEACH domain"/>
    <property type="match status" value="1"/>
</dbReference>
<protein>
    <recommendedName>
        <fullName evidence="4">Beige protein homolog 1</fullName>
    </recommendedName>
</protein>
<dbReference type="Pfam" id="PF13385">
    <property type="entry name" value="Laminin_G_3"/>
    <property type="match status" value="1"/>
</dbReference>
<evidence type="ECO:0000313" key="9">
    <source>
        <dbReference type="EMBL" id="KAK5696170.1"/>
    </source>
</evidence>
<feature type="region of interest" description="Disordered" evidence="6">
    <location>
        <begin position="909"/>
        <end position="931"/>
    </location>
</feature>
<evidence type="ECO:0000256" key="4">
    <source>
        <dbReference type="ARBA" id="ARBA00073334"/>
    </source>
</evidence>
<evidence type="ECO:0000256" key="2">
    <source>
        <dbReference type="ARBA" id="ARBA00022737"/>
    </source>
</evidence>
<dbReference type="InterPro" id="IPR056252">
    <property type="entry name" value="Alfy-like_Arm-like"/>
</dbReference>
<dbReference type="InterPro" id="IPR023362">
    <property type="entry name" value="PH-BEACH_dom"/>
</dbReference>
<dbReference type="InterPro" id="IPR011993">
    <property type="entry name" value="PH-like_dom_sf"/>
</dbReference>
<dbReference type="PANTHER" id="PTHR46108">
    <property type="entry name" value="BLUE CHEESE"/>
    <property type="match status" value="1"/>
</dbReference>
<dbReference type="InterPro" id="IPR001680">
    <property type="entry name" value="WD40_rpt"/>
</dbReference>
<dbReference type="InterPro" id="IPR036372">
    <property type="entry name" value="BEACH_dom_sf"/>
</dbReference>
<dbReference type="Pfam" id="PF14844">
    <property type="entry name" value="PH_BEACH"/>
    <property type="match status" value="1"/>
</dbReference>
<gene>
    <name evidence="9" type="primary">BPH1</name>
    <name evidence="9" type="ORF">LTR97_008590</name>
</gene>
<dbReference type="Gene3D" id="2.130.10.10">
    <property type="entry name" value="YVTN repeat-like/Quinoprotein amine dehydrogenase"/>
    <property type="match status" value="1"/>
</dbReference>
<feature type="domain" description="BEACH" evidence="7">
    <location>
        <begin position="1897"/>
        <end position="2192"/>
    </location>
</feature>
<feature type="region of interest" description="Disordered" evidence="6">
    <location>
        <begin position="460"/>
        <end position="479"/>
    </location>
</feature>
<dbReference type="PROSITE" id="PS51783">
    <property type="entry name" value="PH_BEACH"/>
    <property type="match status" value="1"/>
</dbReference>
<dbReference type="Pfam" id="PF23295">
    <property type="entry name" value="Arm_4"/>
    <property type="match status" value="1"/>
</dbReference>
<proteinExistence type="predicted"/>
<dbReference type="InterPro" id="IPR051944">
    <property type="entry name" value="BEACH_domain_protein"/>
</dbReference>
<dbReference type="CDD" id="cd01201">
    <property type="entry name" value="PH_BEACH"/>
    <property type="match status" value="1"/>
</dbReference>
<feature type="region of interest" description="Disordered" evidence="6">
    <location>
        <begin position="1165"/>
        <end position="1201"/>
    </location>
</feature>
<dbReference type="CDD" id="cd06071">
    <property type="entry name" value="Beach"/>
    <property type="match status" value="1"/>
</dbReference>
<dbReference type="Gene3D" id="2.30.29.30">
    <property type="entry name" value="Pleckstrin-homology domain (PH domain)/Phosphotyrosine-binding domain (PTB)"/>
    <property type="match status" value="1"/>
</dbReference>
<dbReference type="PROSITE" id="PS50197">
    <property type="entry name" value="BEACH"/>
    <property type="match status" value="1"/>
</dbReference>
<evidence type="ECO:0000256" key="1">
    <source>
        <dbReference type="ARBA" id="ARBA00022574"/>
    </source>
</evidence>
<evidence type="ECO:0000256" key="3">
    <source>
        <dbReference type="ARBA" id="ARBA00054699"/>
    </source>
</evidence>
<dbReference type="InterPro" id="IPR013320">
    <property type="entry name" value="ConA-like_dom_sf"/>
</dbReference>
<dbReference type="EMBL" id="JAVRQU010000013">
    <property type="protein sequence ID" value="KAK5696170.1"/>
    <property type="molecule type" value="Genomic_DNA"/>
</dbReference>
<dbReference type="SMART" id="SM00320">
    <property type="entry name" value="WD40"/>
    <property type="match status" value="2"/>
</dbReference>
<dbReference type="PROSITE" id="PS50082">
    <property type="entry name" value="WD_REPEATS_2"/>
    <property type="match status" value="1"/>
</dbReference>
<feature type="region of interest" description="Disordered" evidence="6">
    <location>
        <begin position="1"/>
        <end position="25"/>
    </location>
</feature>
<evidence type="ECO:0000256" key="5">
    <source>
        <dbReference type="PROSITE-ProRule" id="PRU00221"/>
    </source>
</evidence>
<evidence type="ECO:0000259" key="8">
    <source>
        <dbReference type="PROSITE" id="PS51783"/>
    </source>
</evidence>
<comment type="caution">
    <text evidence="9">The sequence shown here is derived from an EMBL/GenBank/DDBJ whole genome shotgun (WGS) entry which is preliminary data.</text>
</comment>
<dbReference type="PANTHER" id="PTHR46108:SF4">
    <property type="entry name" value="BLUE CHEESE"/>
    <property type="match status" value="1"/>
</dbReference>
<keyword evidence="2" id="KW-0677">Repeat</keyword>
<organism evidence="9 10">
    <name type="scientific">Elasticomyces elasticus</name>
    <dbReference type="NCBI Taxonomy" id="574655"/>
    <lineage>
        <taxon>Eukaryota</taxon>
        <taxon>Fungi</taxon>
        <taxon>Dikarya</taxon>
        <taxon>Ascomycota</taxon>
        <taxon>Pezizomycotina</taxon>
        <taxon>Dothideomycetes</taxon>
        <taxon>Dothideomycetidae</taxon>
        <taxon>Mycosphaerellales</taxon>
        <taxon>Teratosphaeriaceae</taxon>
        <taxon>Elasticomyces</taxon>
    </lineage>
</organism>
<dbReference type="Proteomes" id="UP001310594">
    <property type="component" value="Unassembled WGS sequence"/>
</dbReference>